<protein>
    <submittedName>
        <fullName evidence="1">30111_t:CDS:1</fullName>
    </submittedName>
</protein>
<name>A0ABN7WIB4_GIGMA</name>
<accession>A0ABN7WIB4</accession>
<comment type="caution">
    <text evidence="1">The sequence shown here is derived from an EMBL/GenBank/DDBJ whole genome shotgun (WGS) entry which is preliminary data.</text>
</comment>
<dbReference type="EMBL" id="CAJVQB010046714">
    <property type="protein sequence ID" value="CAG8833109.1"/>
    <property type="molecule type" value="Genomic_DNA"/>
</dbReference>
<proteinExistence type="predicted"/>
<sequence>VECSNCGENMISENFEVKHFEEDEERTVLEEKMEDERGRLRKCKSELPAWLKWDLVTFQNFHSKKISIKKNLENVEPF</sequence>
<feature type="non-terminal residue" evidence="1">
    <location>
        <position position="1"/>
    </location>
</feature>
<organism evidence="1 2">
    <name type="scientific">Gigaspora margarita</name>
    <dbReference type="NCBI Taxonomy" id="4874"/>
    <lineage>
        <taxon>Eukaryota</taxon>
        <taxon>Fungi</taxon>
        <taxon>Fungi incertae sedis</taxon>
        <taxon>Mucoromycota</taxon>
        <taxon>Glomeromycotina</taxon>
        <taxon>Glomeromycetes</taxon>
        <taxon>Diversisporales</taxon>
        <taxon>Gigasporaceae</taxon>
        <taxon>Gigaspora</taxon>
    </lineage>
</organism>
<evidence type="ECO:0000313" key="2">
    <source>
        <dbReference type="Proteomes" id="UP000789901"/>
    </source>
</evidence>
<keyword evidence="2" id="KW-1185">Reference proteome</keyword>
<reference evidence="1 2" key="1">
    <citation type="submission" date="2021-06" db="EMBL/GenBank/DDBJ databases">
        <authorList>
            <person name="Kallberg Y."/>
            <person name="Tangrot J."/>
            <person name="Rosling A."/>
        </authorList>
    </citation>
    <scope>NUCLEOTIDE SEQUENCE [LARGE SCALE GENOMIC DNA]</scope>
    <source>
        <strain evidence="1 2">120-4 pot B 10/14</strain>
    </source>
</reference>
<dbReference type="Proteomes" id="UP000789901">
    <property type="component" value="Unassembled WGS sequence"/>
</dbReference>
<evidence type="ECO:0000313" key="1">
    <source>
        <dbReference type="EMBL" id="CAG8833109.1"/>
    </source>
</evidence>
<gene>
    <name evidence="1" type="ORF">GMARGA_LOCUS31388</name>
</gene>